<evidence type="ECO:0000256" key="5">
    <source>
        <dbReference type="ARBA" id="ARBA00022692"/>
    </source>
</evidence>
<dbReference type="FunFam" id="1.20.5.260:FF:000001">
    <property type="entry name" value="Cytochrome b-c1 complex subunit 9"/>
    <property type="match status" value="1"/>
</dbReference>
<name>A0AAD9FWH6_PAPLA</name>
<keyword evidence="14" id="KW-1185">Reference proteome</keyword>
<proteinExistence type="inferred from homology"/>
<dbReference type="InterPro" id="IPR036656">
    <property type="entry name" value="QCR9_sf"/>
</dbReference>
<dbReference type="GO" id="GO:0005743">
    <property type="term" value="C:mitochondrial inner membrane"/>
    <property type="evidence" value="ECO:0007669"/>
    <property type="project" value="UniProtKB-SubCell"/>
</dbReference>
<evidence type="ECO:0000256" key="7">
    <source>
        <dbReference type="ARBA" id="ARBA00022982"/>
    </source>
</evidence>
<dbReference type="Proteomes" id="UP001182556">
    <property type="component" value="Unassembled WGS sequence"/>
</dbReference>
<evidence type="ECO:0000313" key="14">
    <source>
        <dbReference type="Proteomes" id="UP001182556"/>
    </source>
</evidence>
<comment type="function">
    <text evidence="12">Component of the ubiquinol-cytochrome c oxidoreductase, a multisubunit transmembrane complex that is part of the mitochondrial electron transport chain which drives oxidative phosphorylation. The complex plays an important role in the uptake of multiple carbon sources present in different host niches.</text>
</comment>
<evidence type="ECO:0000256" key="9">
    <source>
        <dbReference type="ARBA" id="ARBA00023128"/>
    </source>
</evidence>
<dbReference type="Gene3D" id="1.20.5.260">
    <property type="entry name" value="Cytochrome b-c1 complex subunit 9"/>
    <property type="match status" value="1"/>
</dbReference>
<evidence type="ECO:0000256" key="6">
    <source>
        <dbReference type="ARBA" id="ARBA00022792"/>
    </source>
</evidence>
<keyword evidence="8 12" id="KW-1133">Transmembrane helix</keyword>
<comment type="caution">
    <text evidence="13">The sequence shown here is derived from an EMBL/GenBank/DDBJ whole genome shotgun (WGS) entry which is preliminary data.</text>
</comment>
<dbReference type="GO" id="GO:0045275">
    <property type="term" value="C:respiratory chain complex III"/>
    <property type="evidence" value="ECO:0007669"/>
    <property type="project" value="UniProtKB-UniRule"/>
</dbReference>
<evidence type="ECO:0000256" key="2">
    <source>
        <dbReference type="ARBA" id="ARBA00007856"/>
    </source>
</evidence>
<comment type="subcellular location">
    <subcellularLocation>
        <location evidence="1 12">Mitochondrion inner membrane</location>
        <topology evidence="1 12">Single-pass membrane protein</topology>
    </subcellularLocation>
</comment>
<keyword evidence="3 12" id="KW-0813">Transport</keyword>
<sequence length="63" mass="7394">MASIIYNTFFKRNSVFVSTVFLSAFTFSIGFDLATSAWWDAHNRGKQWKDIRHKYLQAAEDEE</sequence>
<evidence type="ECO:0000256" key="3">
    <source>
        <dbReference type="ARBA" id="ARBA00022448"/>
    </source>
</evidence>
<evidence type="ECO:0000256" key="1">
    <source>
        <dbReference type="ARBA" id="ARBA00004434"/>
    </source>
</evidence>
<dbReference type="InterPro" id="IPR008027">
    <property type="entry name" value="QCR9"/>
</dbReference>
<keyword evidence="5 12" id="KW-0812">Transmembrane</keyword>
<keyword evidence="4 12" id="KW-0679">Respiratory chain</keyword>
<evidence type="ECO:0000256" key="11">
    <source>
        <dbReference type="ARBA" id="ARBA00044247"/>
    </source>
</evidence>
<dbReference type="GO" id="GO:0006122">
    <property type="term" value="P:mitochondrial electron transport, ubiquinol to cytochrome c"/>
    <property type="evidence" value="ECO:0007669"/>
    <property type="project" value="UniProtKB-UniRule"/>
</dbReference>
<evidence type="ECO:0000256" key="8">
    <source>
        <dbReference type="ARBA" id="ARBA00022989"/>
    </source>
</evidence>
<keyword evidence="6 12" id="KW-0999">Mitochondrion inner membrane</keyword>
<evidence type="ECO:0000256" key="10">
    <source>
        <dbReference type="ARBA" id="ARBA00023136"/>
    </source>
</evidence>
<comment type="similarity">
    <text evidence="2 12">Belongs to the UQCR10/QCR9 family.</text>
</comment>
<dbReference type="SUPFAM" id="SSF81514">
    <property type="entry name" value="Subunit X (non-heme 7 kDa protein) of cytochrome bc1 complex (Ubiquinol-cytochrome c reductase)"/>
    <property type="match status" value="1"/>
</dbReference>
<dbReference type="PANTHER" id="PTHR12980">
    <property type="entry name" value="UBIQUINOL-CYTOCHROME C REDUCTASE COMPLEX, SUBUNIT X"/>
    <property type="match status" value="1"/>
</dbReference>
<dbReference type="EMBL" id="JAODAN010000001">
    <property type="protein sequence ID" value="KAK1927499.1"/>
    <property type="molecule type" value="Genomic_DNA"/>
</dbReference>
<evidence type="ECO:0000313" key="13">
    <source>
        <dbReference type="EMBL" id="KAK1927499.1"/>
    </source>
</evidence>
<gene>
    <name evidence="13" type="ORF">DB88DRAFT_478234</name>
</gene>
<evidence type="ECO:0000256" key="12">
    <source>
        <dbReference type="RuleBase" id="RU368056"/>
    </source>
</evidence>
<reference evidence="13" key="1">
    <citation type="submission" date="2023-02" db="EMBL/GenBank/DDBJ databases">
        <title>Identification and recombinant expression of a fungal hydrolase from Papiliotrema laurentii that hydrolyzes apple cutin and clears colloidal polyester polyurethane.</title>
        <authorList>
            <consortium name="DOE Joint Genome Institute"/>
            <person name="Roman V.A."/>
            <person name="Bojanowski C."/>
            <person name="Crable B.R."/>
            <person name="Wagner D.N."/>
            <person name="Hung C.S."/>
            <person name="Nadeau L.J."/>
            <person name="Schratz L."/>
            <person name="Haridas S."/>
            <person name="Pangilinan J."/>
            <person name="Lipzen A."/>
            <person name="Na H."/>
            <person name="Yan M."/>
            <person name="Ng V."/>
            <person name="Grigoriev I.V."/>
            <person name="Spatafora J.W."/>
            <person name="Barlow D."/>
            <person name="Biffinger J."/>
            <person name="Kelley-Loughnane N."/>
            <person name="Varaljay V.A."/>
            <person name="Crookes-Goodson W.J."/>
        </authorList>
    </citation>
    <scope>NUCLEOTIDE SEQUENCE</scope>
    <source>
        <strain evidence="13">5307AH</strain>
    </source>
</reference>
<dbReference type="AlphaFoldDB" id="A0AAD9FWH6"/>
<organism evidence="13 14">
    <name type="scientific">Papiliotrema laurentii</name>
    <name type="common">Cryptococcus laurentii</name>
    <dbReference type="NCBI Taxonomy" id="5418"/>
    <lineage>
        <taxon>Eukaryota</taxon>
        <taxon>Fungi</taxon>
        <taxon>Dikarya</taxon>
        <taxon>Basidiomycota</taxon>
        <taxon>Agaricomycotina</taxon>
        <taxon>Tremellomycetes</taxon>
        <taxon>Tremellales</taxon>
        <taxon>Rhynchogastremaceae</taxon>
        <taxon>Papiliotrema</taxon>
    </lineage>
</organism>
<evidence type="ECO:0000256" key="4">
    <source>
        <dbReference type="ARBA" id="ARBA00022660"/>
    </source>
</evidence>
<protein>
    <recommendedName>
        <fullName evidence="11 12">Complex III subunit 9</fullName>
    </recommendedName>
</protein>
<dbReference type="Pfam" id="PF05365">
    <property type="entry name" value="UCR_UQCRX_QCR9"/>
    <property type="match status" value="1"/>
</dbReference>
<keyword evidence="9 12" id="KW-0496">Mitochondrion</keyword>
<accession>A0AAD9FWH6</accession>
<keyword evidence="10 12" id="KW-0472">Membrane</keyword>
<comment type="subunit">
    <text evidence="12">Component of the ubiquinol-cytochrome c oxidoreductase (cytochrome b-c1 complex, complex III, CIII), a multisubunit enzyme composed of 3 respiratory subunits cytochrome b, cytochrome c1 and Rieske protein, 2 core protein subunits, and additional low-molecular weight protein subunits.</text>
</comment>
<feature type="transmembrane region" description="Helical" evidence="12">
    <location>
        <begin position="15"/>
        <end position="39"/>
    </location>
</feature>
<keyword evidence="7 12" id="KW-0249">Electron transport</keyword>
<dbReference type="PANTHER" id="PTHR12980:SF0">
    <property type="entry name" value="CYTOCHROME B-C1 COMPLEX SUBUNIT 9"/>
    <property type="match status" value="1"/>
</dbReference>